<keyword evidence="3" id="KW-0804">Transcription</keyword>
<keyword evidence="1" id="KW-0805">Transcription regulation</keyword>
<organism evidence="5">
    <name type="scientific">gut metagenome</name>
    <dbReference type="NCBI Taxonomy" id="749906"/>
    <lineage>
        <taxon>unclassified sequences</taxon>
        <taxon>metagenomes</taxon>
        <taxon>organismal metagenomes</taxon>
    </lineage>
</organism>
<sequence>MSKNYRIKDIALLAGVSTGTVDRILHNRGKVSEESRRKIEDVLKKINYQPNLIARSLALKKSYR</sequence>
<dbReference type="PANTHER" id="PTHR30146">
    <property type="entry name" value="LACI-RELATED TRANSCRIPTIONAL REPRESSOR"/>
    <property type="match status" value="1"/>
</dbReference>
<name>J9FEY7_9ZZZZ</name>
<comment type="caution">
    <text evidence="5">The sequence shown here is derived from an EMBL/GenBank/DDBJ whole genome shotgun (WGS) entry which is preliminary data.</text>
</comment>
<dbReference type="CDD" id="cd01392">
    <property type="entry name" value="HTH_LacI"/>
    <property type="match status" value="1"/>
</dbReference>
<keyword evidence="2" id="KW-0238">DNA-binding</keyword>
<dbReference type="GO" id="GO:0003700">
    <property type="term" value="F:DNA-binding transcription factor activity"/>
    <property type="evidence" value="ECO:0007669"/>
    <property type="project" value="TreeGrafter"/>
</dbReference>
<dbReference type="InterPro" id="IPR000843">
    <property type="entry name" value="HTH_LacI"/>
</dbReference>
<evidence type="ECO:0000313" key="5">
    <source>
        <dbReference type="EMBL" id="EJW92983.1"/>
    </source>
</evidence>
<dbReference type="InterPro" id="IPR010982">
    <property type="entry name" value="Lambda_DNA-bd_dom_sf"/>
</dbReference>
<feature type="domain" description="HTH lacI-type" evidence="4">
    <location>
        <begin position="5"/>
        <end position="59"/>
    </location>
</feature>
<proteinExistence type="predicted"/>
<gene>
    <name evidence="5" type="ORF">EVA_18911</name>
</gene>
<dbReference type="PROSITE" id="PS50932">
    <property type="entry name" value="HTH_LACI_2"/>
    <property type="match status" value="1"/>
</dbReference>
<feature type="non-terminal residue" evidence="5">
    <location>
        <position position="64"/>
    </location>
</feature>
<dbReference type="Pfam" id="PF00356">
    <property type="entry name" value="LacI"/>
    <property type="match status" value="1"/>
</dbReference>
<dbReference type="EMBL" id="AMCI01007226">
    <property type="protein sequence ID" value="EJW92983.1"/>
    <property type="molecule type" value="Genomic_DNA"/>
</dbReference>
<dbReference type="Gene3D" id="1.10.260.40">
    <property type="entry name" value="lambda repressor-like DNA-binding domains"/>
    <property type="match status" value="1"/>
</dbReference>
<dbReference type="SUPFAM" id="SSF47413">
    <property type="entry name" value="lambda repressor-like DNA-binding domains"/>
    <property type="match status" value="1"/>
</dbReference>
<accession>J9FEY7</accession>
<evidence type="ECO:0000256" key="2">
    <source>
        <dbReference type="ARBA" id="ARBA00023125"/>
    </source>
</evidence>
<evidence type="ECO:0000259" key="4">
    <source>
        <dbReference type="PROSITE" id="PS50932"/>
    </source>
</evidence>
<reference evidence="5" key="1">
    <citation type="journal article" date="2012" name="PLoS ONE">
        <title>Gene sets for utilization of primary and secondary nutrition supplies in the distal gut of endangered iberian lynx.</title>
        <authorList>
            <person name="Alcaide M."/>
            <person name="Messina E."/>
            <person name="Richter M."/>
            <person name="Bargiela R."/>
            <person name="Peplies J."/>
            <person name="Huws S.A."/>
            <person name="Newbold C.J."/>
            <person name="Golyshin P.N."/>
            <person name="Simon M.A."/>
            <person name="Lopez G."/>
            <person name="Yakimov M.M."/>
            <person name="Ferrer M."/>
        </authorList>
    </citation>
    <scope>NUCLEOTIDE SEQUENCE</scope>
</reference>
<dbReference type="PANTHER" id="PTHR30146:SF144">
    <property type="entry name" value="LACI-FAMILY TRANSCRIPTION REGULATOR"/>
    <property type="match status" value="1"/>
</dbReference>
<dbReference type="SMART" id="SM00354">
    <property type="entry name" value="HTH_LACI"/>
    <property type="match status" value="1"/>
</dbReference>
<evidence type="ECO:0000256" key="3">
    <source>
        <dbReference type="ARBA" id="ARBA00023163"/>
    </source>
</evidence>
<protein>
    <submittedName>
        <fullName evidence="5">Protein containing Bacterial regulatory protein, LacI domain protein</fullName>
    </submittedName>
</protein>
<evidence type="ECO:0000256" key="1">
    <source>
        <dbReference type="ARBA" id="ARBA00023015"/>
    </source>
</evidence>
<dbReference type="GO" id="GO:0000976">
    <property type="term" value="F:transcription cis-regulatory region binding"/>
    <property type="evidence" value="ECO:0007669"/>
    <property type="project" value="TreeGrafter"/>
</dbReference>
<dbReference type="PROSITE" id="PS00356">
    <property type="entry name" value="HTH_LACI_1"/>
    <property type="match status" value="1"/>
</dbReference>
<dbReference type="AlphaFoldDB" id="J9FEY7"/>